<organism evidence="2 3">
    <name type="scientific">Hoylesella loescheii DSM 19665 = JCM 12249 = ATCC 15930</name>
    <dbReference type="NCBI Taxonomy" id="1122985"/>
    <lineage>
        <taxon>Bacteria</taxon>
        <taxon>Pseudomonadati</taxon>
        <taxon>Bacteroidota</taxon>
        <taxon>Bacteroidia</taxon>
        <taxon>Bacteroidales</taxon>
        <taxon>Prevotellaceae</taxon>
        <taxon>Hoylesella</taxon>
    </lineage>
</organism>
<evidence type="ECO:0000259" key="1">
    <source>
        <dbReference type="Pfam" id="PF16269"/>
    </source>
</evidence>
<dbReference type="Proteomes" id="UP000027442">
    <property type="component" value="Unassembled WGS sequence"/>
</dbReference>
<protein>
    <recommendedName>
        <fullName evidence="1">DUF4922 domain-containing protein</fullName>
    </recommendedName>
</protein>
<feature type="domain" description="DUF4922" evidence="1">
    <location>
        <begin position="24"/>
        <end position="169"/>
    </location>
</feature>
<dbReference type="EMBL" id="JNGW01000036">
    <property type="protein sequence ID" value="KDR52944.1"/>
    <property type="molecule type" value="Genomic_DNA"/>
</dbReference>
<dbReference type="InterPro" id="IPR043171">
    <property type="entry name" value="Ap4A_phos1/2-like"/>
</dbReference>
<dbReference type="RefSeq" id="WP_018968504.1">
    <property type="nucleotide sequence ID" value="NZ_KB899233.1"/>
</dbReference>
<reference evidence="2 3" key="1">
    <citation type="submission" date="2013-08" db="EMBL/GenBank/DDBJ databases">
        <authorList>
            <person name="Weinstock G."/>
            <person name="Sodergren E."/>
            <person name="Wylie T."/>
            <person name="Fulton L."/>
            <person name="Fulton R."/>
            <person name="Fronick C."/>
            <person name="O'Laughlin M."/>
            <person name="Godfrey J."/>
            <person name="Miner T."/>
            <person name="Herter B."/>
            <person name="Appelbaum E."/>
            <person name="Cordes M."/>
            <person name="Lek S."/>
            <person name="Wollam A."/>
            <person name="Pepin K.H."/>
            <person name="Palsikar V.B."/>
            <person name="Mitreva M."/>
            <person name="Wilson R.K."/>
        </authorList>
    </citation>
    <scope>NUCLEOTIDE SEQUENCE [LARGE SCALE GENOMIC DNA]</scope>
    <source>
        <strain evidence="2 3">ATCC 15930</strain>
    </source>
</reference>
<dbReference type="InterPro" id="IPR046320">
    <property type="entry name" value="DUF4922"/>
</dbReference>
<dbReference type="Gene3D" id="3.30.428.70">
    <property type="match status" value="1"/>
</dbReference>
<gene>
    <name evidence="2" type="ORF">HMPREF1991_00981</name>
</gene>
<proteinExistence type="predicted"/>
<evidence type="ECO:0000313" key="3">
    <source>
        <dbReference type="Proteomes" id="UP000027442"/>
    </source>
</evidence>
<dbReference type="eggNOG" id="COG4468">
    <property type="taxonomic scope" value="Bacteria"/>
</dbReference>
<dbReference type="HOGENOM" id="CLU_890423_0_0_10"/>
<comment type="caution">
    <text evidence="2">The sequence shown here is derived from an EMBL/GenBank/DDBJ whole genome shotgun (WGS) entry which is preliminary data.</text>
</comment>
<dbReference type="Pfam" id="PF16269">
    <property type="entry name" value="DUF4922"/>
    <property type="match status" value="1"/>
</dbReference>
<name>A0A069QLM5_HOYLO</name>
<sequence>MEIKDGQGTTKATVMQGEDTLNRFFEEQLQAWHDARQRFDDLKGVLLKPVTCAGMPFYVQCNPARLVSTGAKIDKAALAQRPCFLCEKNRPAIQTQIPIDNDFELLVNPFPILPLHFTIPAKVHQPQLIREHYGKMRRLLESFEHLTVFYNGPKCGASAPDHMHLQAGTGSHLPLRDNWEQLYSNRQTLLSTPDGSELAAINNYACPVFAIVGRDAKADAALFEALYKALPQREDETEPMFNILKWRNGETYITVVIPRDKHRPACYSAEGDAQMLISPGALDMAGLVITPRKEDFERLDTPLLEALYKEVGMPTSTFEDVKRRIMGLS</sequence>
<keyword evidence="3" id="KW-1185">Reference proteome</keyword>
<dbReference type="SUPFAM" id="SSF54197">
    <property type="entry name" value="HIT-like"/>
    <property type="match status" value="1"/>
</dbReference>
<dbReference type="InterPro" id="IPR036265">
    <property type="entry name" value="HIT-like_sf"/>
</dbReference>
<evidence type="ECO:0000313" key="2">
    <source>
        <dbReference type="EMBL" id="KDR52944.1"/>
    </source>
</evidence>
<accession>A0A069QLM5</accession>
<dbReference type="AlphaFoldDB" id="A0A069QLM5"/>
<dbReference type="PATRIC" id="fig|1122985.7.peg.1017"/>